<protein>
    <submittedName>
        <fullName evidence="1">Uncharacterized protein</fullName>
    </submittedName>
</protein>
<dbReference type="PATRIC" id="fig|1423769.4.peg.2014"/>
<dbReference type="EMBL" id="AZEU01000226">
    <property type="protein sequence ID" value="KRL42556.1"/>
    <property type="molecule type" value="Genomic_DNA"/>
</dbReference>
<name>A0A0R1QDI6_9LACO</name>
<dbReference type="Proteomes" id="UP000051790">
    <property type="component" value="Unassembled WGS sequence"/>
</dbReference>
<gene>
    <name evidence="1" type="ORF">FD01_GL001876</name>
</gene>
<comment type="caution">
    <text evidence="1">The sequence shown here is derived from an EMBL/GenBank/DDBJ whole genome shotgun (WGS) entry which is preliminary data.</text>
</comment>
<proteinExistence type="predicted"/>
<dbReference type="AlphaFoldDB" id="A0A0R1QDI6"/>
<dbReference type="RefSeq" id="WP_054717031.1">
    <property type="nucleotide sequence ID" value="NZ_AZEU01000226.1"/>
</dbReference>
<reference evidence="1 2" key="1">
    <citation type="journal article" date="2015" name="Genome Announc.">
        <title>Expanding the biotechnology potential of lactobacilli through comparative genomics of 213 strains and associated genera.</title>
        <authorList>
            <person name="Sun Z."/>
            <person name="Harris H.M."/>
            <person name="McCann A."/>
            <person name="Guo C."/>
            <person name="Argimon S."/>
            <person name="Zhang W."/>
            <person name="Yang X."/>
            <person name="Jeffery I.B."/>
            <person name="Cooney J.C."/>
            <person name="Kagawa T.F."/>
            <person name="Liu W."/>
            <person name="Song Y."/>
            <person name="Salvetti E."/>
            <person name="Wrobel A."/>
            <person name="Rasinkangas P."/>
            <person name="Parkhill J."/>
            <person name="Rea M.C."/>
            <person name="O'Sullivan O."/>
            <person name="Ritari J."/>
            <person name="Douillard F.P."/>
            <person name="Paul Ross R."/>
            <person name="Yang R."/>
            <person name="Briner A.E."/>
            <person name="Felis G.E."/>
            <person name="de Vos W.M."/>
            <person name="Barrangou R."/>
            <person name="Klaenhammer T.R."/>
            <person name="Caufield P.W."/>
            <person name="Cui Y."/>
            <person name="Zhang H."/>
            <person name="O'Toole P.W."/>
        </authorList>
    </citation>
    <scope>NUCLEOTIDE SEQUENCE [LARGE SCALE GENOMIC DNA]</scope>
    <source>
        <strain evidence="1 2">DSM 13343</strain>
    </source>
</reference>
<keyword evidence="2" id="KW-1185">Reference proteome</keyword>
<dbReference type="OrthoDB" id="9936520at2"/>
<organism evidence="1 2">
    <name type="scientific">Lacticaseibacillus manihotivorans DSM 13343 = JCM 12514</name>
    <dbReference type="NCBI Taxonomy" id="1423769"/>
    <lineage>
        <taxon>Bacteria</taxon>
        <taxon>Bacillati</taxon>
        <taxon>Bacillota</taxon>
        <taxon>Bacilli</taxon>
        <taxon>Lactobacillales</taxon>
        <taxon>Lactobacillaceae</taxon>
        <taxon>Lacticaseibacillus</taxon>
    </lineage>
</organism>
<accession>A0A0R1QDI6</accession>
<evidence type="ECO:0000313" key="1">
    <source>
        <dbReference type="EMBL" id="KRL42556.1"/>
    </source>
</evidence>
<evidence type="ECO:0000313" key="2">
    <source>
        <dbReference type="Proteomes" id="UP000051790"/>
    </source>
</evidence>
<sequence length="61" mass="6589">MNPDKIDAAVQKAVDSLYAELNVTISATDISEAIGKSNEDAKSFAVLLVQKTLHELLDSEK</sequence>